<accession>A0ABU7G3A8</accession>
<evidence type="ECO:0000256" key="1">
    <source>
        <dbReference type="SAM" id="MobiDB-lite"/>
    </source>
</evidence>
<keyword evidence="4" id="KW-1185">Reference proteome</keyword>
<name>A0ABU7G3A8_9ALTE</name>
<reference evidence="4" key="1">
    <citation type="submission" date="2023-07" db="EMBL/GenBank/DDBJ databases">
        <title>Draft genome sequence of Agarivorans aestuarii strain ZMCS4, a CAZymes producing bacteria isolated from the marine brown algae Clodostephus spongiosus.</title>
        <authorList>
            <person name="Lorente B."/>
            <person name="Cabral C."/>
            <person name="Frias J."/>
            <person name="Faria J."/>
            <person name="Toubarro D."/>
        </authorList>
    </citation>
    <scope>NUCLEOTIDE SEQUENCE [LARGE SCALE GENOMIC DNA]</scope>
    <source>
        <strain evidence="4">ZMCS4</strain>
    </source>
</reference>
<dbReference type="EMBL" id="JAYDYW010000006">
    <property type="protein sequence ID" value="MEE1673863.1"/>
    <property type="molecule type" value="Genomic_DNA"/>
</dbReference>
<dbReference type="PANTHER" id="PTHR30441">
    <property type="entry name" value="DUF748 DOMAIN-CONTAINING PROTEIN"/>
    <property type="match status" value="1"/>
</dbReference>
<dbReference type="Proteomes" id="UP001310248">
    <property type="component" value="Unassembled WGS sequence"/>
</dbReference>
<evidence type="ECO:0000313" key="4">
    <source>
        <dbReference type="Proteomes" id="UP001310248"/>
    </source>
</evidence>
<proteinExistence type="predicted"/>
<keyword evidence="2" id="KW-0812">Transmembrane</keyword>
<feature type="compositionally biased region" description="Basic and acidic residues" evidence="1">
    <location>
        <begin position="627"/>
        <end position="636"/>
    </location>
</feature>
<dbReference type="Pfam" id="PF05359">
    <property type="entry name" value="DUF748"/>
    <property type="match status" value="3"/>
</dbReference>
<keyword evidence="2" id="KW-1133">Transmembrane helix</keyword>
<feature type="region of interest" description="Disordered" evidence="1">
    <location>
        <begin position="365"/>
        <end position="384"/>
    </location>
</feature>
<organism evidence="3 4">
    <name type="scientific">Agarivorans aestuarii</name>
    <dbReference type="NCBI Taxonomy" id="1563703"/>
    <lineage>
        <taxon>Bacteria</taxon>
        <taxon>Pseudomonadati</taxon>
        <taxon>Pseudomonadota</taxon>
        <taxon>Gammaproteobacteria</taxon>
        <taxon>Alteromonadales</taxon>
        <taxon>Alteromonadaceae</taxon>
        <taxon>Agarivorans</taxon>
    </lineage>
</organism>
<protein>
    <submittedName>
        <fullName evidence="3">DUF748 domain-containing protein</fullName>
    </submittedName>
</protein>
<feature type="transmembrane region" description="Helical" evidence="2">
    <location>
        <begin position="23"/>
        <end position="46"/>
    </location>
</feature>
<comment type="caution">
    <text evidence="3">The sequence shown here is derived from an EMBL/GenBank/DDBJ whole genome shotgun (WGS) entry which is preliminary data.</text>
</comment>
<feature type="region of interest" description="Disordered" evidence="1">
    <location>
        <begin position="611"/>
        <end position="652"/>
    </location>
</feature>
<gene>
    <name evidence="3" type="ORF">SNR37_003290</name>
</gene>
<keyword evidence="2" id="KW-0472">Membrane</keyword>
<evidence type="ECO:0000313" key="3">
    <source>
        <dbReference type="EMBL" id="MEE1673863.1"/>
    </source>
</evidence>
<dbReference type="InterPro" id="IPR052894">
    <property type="entry name" value="AsmA-related"/>
</dbReference>
<sequence>MKAATRIGQLKMRWQQATAWQKAGVYFVIAFMLYVVLSLSLLPWVIKQQVEKQLTQLTGHSVTLQQADFHPLKLSLTLRNFAIKELDEQQAQPLASFERLYVDFTLSSLFYWSWNFDALELDGLFFHLSRLKSGALNIDSLFPSTAEEQNAEPESSEQASVPRLRVTQFMLRNAQLKLSDYLPEQAVDFSISSFDLLLNDFYTQKTGDGANAYSIEAQVGERGRLSWSGAVDLPASQVSGSFALEEFQLPRLFAFLRPYTDLRISQGAVTLSTDYLIDYQQQFQFVTEQGLLSIDQFELSAFEETRAKFEQLSLNNIAFDLNQQHLSLGDIGLNQGLLSANFDEHSQLDWLSWLHFDKLAVETQDPNDAEQGAKSSAIEEDVQDTQAASEDSPFVLSHNSIQVNDFELKLGEAWLGTAKKHQLLIQALSLGGFSSDMQQSTEIALDARLYKQTPVNAKLAFSGPEQRLSGQVSLSQLALSQLEKWYSPFVRLDINSGQLTLSSELDMQLADSFTLTSSKGRLALSQINLAVPEQAENSHWLAANDLVADGINVDITKQTVDIASISGEAIEFIASLDEQGNLDTLEHLGFAVNNNSEQSDTEIELELQSNLALESEPNSADEASEVSLEKQAKSELEQDTLAAEESDESELEEQPGWLVNIAKLSAADSRFSLSEAYSGQVLNHQLKAPLIELSNIRSDLSSAMNVVANLQAEQGGDIAISGEIALADKQAKLNLKASQFGLAFYQAYLAQYTELKLESAKFNTDMQVQLDWQEQFALALKGPLSIETLHLKDARAQSDLLKWSEFNLSQLDLDTRQRRLALGELNFIQPYFLIEISEDFSTNLAGIVKSPEASETKLEQPTEELDEQAIKPENSQSASWQISIAQTQFSQGLVDFADYSLNPNFAAKIEKVAGKIGSLTQDPSQPAEVSLSGEVDGYAPVTFGGEIAPLAAEPAFDAALDFKHLELTRLNAYSGTYAGYVIERGQMSLALAYKLKQSQLQGSNQVYIEQLQLGKRTNSEKATSLPVELAIALLEDDQGVIDLGLEVSGDVNDPDFNVGGLVMKALGGALKKIVTSPFALIGSLIGSDETLNEVSFVAGSSEIEQQQLTQLGQLAEGLKKRPQLKIALVGSIDPAQDIPALKRQALAKQLNQQANLDIAPQDINLSAVLENRSLRTALVNLAQVNIEEASRNEDRQQLTQSLQEQELLSPERLNQELHSLWYQRLVDQQTLNDGDLESFAEQRAIAVKDVLTEQNELAIDRAFVQRQALDKQSGKMLVTLSIIAD</sequence>
<evidence type="ECO:0000256" key="2">
    <source>
        <dbReference type="SAM" id="Phobius"/>
    </source>
</evidence>
<dbReference type="RefSeq" id="WP_329775097.1">
    <property type="nucleotide sequence ID" value="NZ_JAYDYW010000006.1"/>
</dbReference>
<dbReference type="PANTHER" id="PTHR30441:SF8">
    <property type="entry name" value="DUF748 DOMAIN-CONTAINING PROTEIN"/>
    <property type="match status" value="1"/>
</dbReference>
<feature type="compositionally biased region" description="Acidic residues" evidence="1">
    <location>
        <begin position="642"/>
        <end position="652"/>
    </location>
</feature>
<dbReference type="InterPro" id="IPR008023">
    <property type="entry name" value="DUF748"/>
</dbReference>